<sequence length="266" mass="30565">MSEASKYYQSLIQFLRDEFIMTDAFLDYACYILQSIQPGLPDCFSPVQVLLDLITTPTHSPDGFLDSIFALLQPNIPRITRLVFELLNETFSFVPLPLKLAVLENGFFSRLLLFVRPILDTFASNSLHKLMLRFVESFVITTGALRRDGIPAEVDIELAFGLIFKAVLVPSGPYMSDVFNNRLNLSDDDTRFWMMRLAGYLLLMYPHYSRPSILMNIDHLTLSVTSVISIYTHEQSIWAILHEIRRFFSLWDTPNFLSAGKDIWGF</sequence>
<evidence type="ECO:0000313" key="1">
    <source>
        <dbReference type="EMBL" id="KAK2948140.1"/>
    </source>
</evidence>
<comment type="caution">
    <text evidence="1">The sequence shown here is derived from an EMBL/GenBank/DDBJ whole genome shotgun (WGS) entry which is preliminary data.</text>
</comment>
<name>A0ABQ9X9Z8_9EUKA</name>
<evidence type="ECO:0000313" key="2">
    <source>
        <dbReference type="Proteomes" id="UP001281761"/>
    </source>
</evidence>
<organism evidence="1 2">
    <name type="scientific">Blattamonas nauphoetae</name>
    <dbReference type="NCBI Taxonomy" id="2049346"/>
    <lineage>
        <taxon>Eukaryota</taxon>
        <taxon>Metamonada</taxon>
        <taxon>Preaxostyla</taxon>
        <taxon>Oxymonadida</taxon>
        <taxon>Blattamonas</taxon>
    </lineage>
</organism>
<dbReference type="Proteomes" id="UP001281761">
    <property type="component" value="Unassembled WGS sequence"/>
</dbReference>
<proteinExistence type="predicted"/>
<reference evidence="1 2" key="1">
    <citation type="journal article" date="2022" name="bioRxiv">
        <title>Genomics of Preaxostyla Flagellates Illuminates Evolutionary Transitions and the Path Towards Mitochondrial Loss.</title>
        <authorList>
            <person name="Novak L.V.F."/>
            <person name="Treitli S.C."/>
            <person name="Pyrih J."/>
            <person name="Halakuc P."/>
            <person name="Pipaliya S.V."/>
            <person name="Vacek V."/>
            <person name="Brzon O."/>
            <person name="Soukal P."/>
            <person name="Eme L."/>
            <person name="Dacks J.B."/>
            <person name="Karnkowska A."/>
            <person name="Elias M."/>
            <person name="Hampl V."/>
        </authorList>
    </citation>
    <scope>NUCLEOTIDE SEQUENCE [LARGE SCALE GENOMIC DNA]</scope>
    <source>
        <strain evidence="1">NAU3</strain>
        <tissue evidence="1">Gut</tissue>
    </source>
</reference>
<dbReference type="EMBL" id="JARBJD010000183">
    <property type="protein sequence ID" value="KAK2948140.1"/>
    <property type="molecule type" value="Genomic_DNA"/>
</dbReference>
<gene>
    <name evidence="1" type="ORF">BLNAU_16940</name>
</gene>
<protein>
    <submittedName>
        <fullName evidence="1">Uncharacterized protein</fullName>
    </submittedName>
</protein>
<accession>A0ABQ9X9Z8</accession>
<keyword evidence="2" id="KW-1185">Reference proteome</keyword>